<evidence type="ECO:0000256" key="1">
    <source>
        <dbReference type="SAM" id="MobiDB-lite"/>
    </source>
</evidence>
<comment type="caution">
    <text evidence="2">The sequence shown here is derived from an EMBL/GenBank/DDBJ whole genome shotgun (WGS) entry which is preliminary data.</text>
</comment>
<gene>
    <name evidence="2" type="ORF">EKO27_g3748</name>
</gene>
<feature type="region of interest" description="Disordered" evidence="1">
    <location>
        <begin position="1"/>
        <end position="96"/>
    </location>
</feature>
<dbReference type="AlphaFoldDB" id="A0A439DAE0"/>
<feature type="compositionally biased region" description="Low complexity" evidence="1">
    <location>
        <begin position="1"/>
        <end position="19"/>
    </location>
</feature>
<evidence type="ECO:0000313" key="2">
    <source>
        <dbReference type="EMBL" id="RWA11375.1"/>
    </source>
</evidence>
<organism evidence="2 3">
    <name type="scientific">Xylaria grammica</name>
    <dbReference type="NCBI Taxonomy" id="363999"/>
    <lineage>
        <taxon>Eukaryota</taxon>
        <taxon>Fungi</taxon>
        <taxon>Dikarya</taxon>
        <taxon>Ascomycota</taxon>
        <taxon>Pezizomycotina</taxon>
        <taxon>Sordariomycetes</taxon>
        <taxon>Xylariomycetidae</taxon>
        <taxon>Xylariales</taxon>
        <taxon>Xylariaceae</taxon>
        <taxon>Xylaria</taxon>
    </lineage>
</organism>
<reference evidence="2 3" key="1">
    <citation type="submission" date="2018-12" db="EMBL/GenBank/DDBJ databases">
        <title>Draft genome sequence of Xylaria grammica IHI A82.</title>
        <authorList>
            <person name="Buettner E."/>
            <person name="Kellner H."/>
        </authorList>
    </citation>
    <scope>NUCLEOTIDE SEQUENCE [LARGE SCALE GENOMIC DNA]</scope>
    <source>
        <strain evidence="2 3">IHI A82</strain>
    </source>
</reference>
<dbReference type="EMBL" id="RYZI01000082">
    <property type="protein sequence ID" value="RWA11375.1"/>
    <property type="molecule type" value="Genomic_DNA"/>
</dbReference>
<evidence type="ECO:0000313" key="3">
    <source>
        <dbReference type="Proteomes" id="UP000286045"/>
    </source>
</evidence>
<dbReference type="Proteomes" id="UP000286045">
    <property type="component" value="Unassembled WGS sequence"/>
</dbReference>
<accession>A0A439DAE0</accession>
<feature type="compositionally biased region" description="Polar residues" evidence="1">
    <location>
        <begin position="83"/>
        <end position="96"/>
    </location>
</feature>
<sequence>MSSHGSSNTGSKTSTGTASAVKTPANAGIGEDTPRAFDAQGSVGKQFTEQGTLGGAAQKIGGPLDKEGMIGKQFTTEGGIGGSVQSAMGGTKGRSN</sequence>
<name>A0A439DAE0_9PEZI</name>
<proteinExistence type="predicted"/>
<protein>
    <submittedName>
        <fullName evidence="2">Uncharacterized protein</fullName>
    </submittedName>
</protein>
<keyword evidence="3" id="KW-1185">Reference proteome</keyword>